<keyword evidence="3 6" id="KW-0963">Cytoplasm</keyword>
<evidence type="ECO:0000313" key="8">
    <source>
        <dbReference type="Proteomes" id="UP000005090"/>
    </source>
</evidence>
<evidence type="ECO:0000256" key="2">
    <source>
        <dbReference type="ARBA" id="ARBA00008787"/>
    </source>
</evidence>
<keyword evidence="7" id="KW-0969">Cilium</keyword>
<protein>
    <recommendedName>
        <fullName evidence="6">Flagellar secretion chaperone FliS</fullName>
    </recommendedName>
</protein>
<keyword evidence="7" id="KW-0282">Flagellum</keyword>
<accession>H8GMU8</accession>
<dbReference type="InterPro" id="IPR036584">
    <property type="entry name" value="FliS_sf"/>
</dbReference>
<comment type="subcellular location">
    <subcellularLocation>
        <location evidence="1 6">Cytoplasm</location>
        <location evidence="1 6">Cytosol</location>
    </subcellularLocation>
</comment>
<evidence type="ECO:0000256" key="4">
    <source>
        <dbReference type="ARBA" id="ARBA00022795"/>
    </source>
</evidence>
<dbReference type="InterPro" id="IPR003713">
    <property type="entry name" value="FliS"/>
</dbReference>
<dbReference type="HOGENOM" id="CLU_080373_1_2_6"/>
<dbReference type="NCBIfam" id="TIGR00208">
    <property type="entry name" value="fliS"/>
    <property type="match status" value="1"/>
</dbReference>
<dbReference type="Gene3D" id="1.20.120.340">
    <property type="entry name" value="Flagellar protein FliS"/>
    <property type="match status" value="1"/>
</dbReference>
<evidence type="ECO:0000256" key="1">
    <source>
        <dbReference type="ARBA" id="ARBA00004514"/>
    </source>
</evidence>
<organism evidence="7 8">
    <name type="scientific">Methylomicrobium album BG8</name>
    <dbReference type="NCBI Taxonomy" id="686340"/>
    <lineage>
        <taxon>Bacteria</taxon>
        <taxon>Pseudomonadati</taxon>
        <taxon>Pseudomonadota</taxon>
        <taxon>Gammaproteobacteria</taxon>
        <taxon>Methylococcales</taxon>
        <taxon>Methylococcaceae</taxon>
        <taxon>Methylomicrobium</taxon>
    </lineage>
</organism>
<name>H8GMU8_METAL</name>
<keyword evidence="7" id="KW-0966">Cell projection</keyword>
<dbReference type="GO" id="GO:0044780">
    <property type="term" value="P:bacterial-type flagellum assembly"/>
    <property type="evidence" value="ECO:0007669"/>
    <property type="project" value="InterPro"/>
</dbReference>
<dbReference type="CDD" id="cd16098">
    <property type="entry name" value="FliS"/>
    <property type="match status" value="1"/>
</dbReference>
<dbReference type="AlphaFoldDB" id="H8GMU8"/>
<dbReference type="PIRSF" id="PIRSF039090">
    <property type="entry name" value="Flis"/>
    <property type="match status" value="1"/>
</dbReference>
<evidence type="ECO:0000256" key="3">
    <source>
        <dbReference type="ARBA" id="ARBA00022490"/>
    </source>
</evidence>
<comment type="similarity">
    <text evidence="2 6">Belongs to the FliS family.</text>
</comment>
<dbReference type="Pfam" id="PF02561">
    <property type="entry name" value="FliS"/>
    <property type="match status" value="1"/>
</dbReference>
<dbReference type="PANTHER" id="PTHR34773:SF1">
    <property type="entry name" value="FLAGELLAR SECRETION CHAPERONE FLIS"/>
    <property type="match status" value="1"/>
</dbReference>
<dbReference type="GO" id="GO:0005829">
    <property type="term" value="C:cytosol"/>
    <property type="evidence" value="ECO:0007669"/>
    <property type="project" value="UniProtKB-SubCell"/>
</dbReference>
<dbReference type="PANTHER" id="PTHR34773">
    <property type="entry name" value="FLAGELLAR SECRETION CHAPERONE FLIS"/>
    <property type="match status" value="1"/>
</dbReference>
<evidence type="ECO:0000256" key="6">
    <source>
        <dbReference type="PIRNR" id="PIRNR039090"/>
    </source>
</evidence>
<reference evidence="7 8" key="1">
    <citation type="journal article" date="2013" name="Genome Announc.">
        <title>Genome Sequence of the Obligate Gammaproteobacterial Methanotroph Methylomicrobium album Strain BG8.</title>
        <authorList>
            <person name="Kits K.D."/>
            <person name="Kalyuzhnaya M.G."/>
            <person name="Klotz M.G."/>
            <person name="Jetten M.S."/>
            <person name="Op den Camp H.J."/>
            <person name="Vuilleumier S."/>
            <person name="Bringel F."/>
            <person name="Dispirito A.A."/>
            <person name="Murrell J.C."/>
            <person name="Bruce D."/>
            <person name="Cheng J.F."/>
            <person name="Copeland A."/>
            <person name="Goodwin L."/>
            <person name="Hauser L."/>
            <person name="Lajus A."/>
            <person name="Land M.L."/>
            <person name="Lapidus A."/>
            <person name="Lucas S."/>
            <person name="Medigue C."/>
            <person name="Pitluck S."/>
            <person name="Woyke T."/>
            <person name="Zeytun A."/>
            <person name="Stein L.Y."/>
        </authorList>
    </citation>
    <scope>NUCLEOTIDE SEQUENCE [LARGE SCALE GENOMIC DNA]</scope>
    <source>
        <strain evidence="7 8">BG8</strain>
    </source>
</reference>
<dbReference type="GO" id="GO:0071973">
    <property type="term" value="P:bacterial-type flagellum-dependent cell motility"/>
    <property type="evidence" value="ECO:0007669"/>
    <property type="project" value="TreeGrafter"/>
</dbReference>
<proteinExistence type="inferred from homology"/>
<dbReference type="SUPFAM" id="SSF101116">
    <property type="entry name" value="Flagellar export chaperone FliS"/>
    <property type="match status" value="1"/>
</dbReference>
<dbReference type="STRING" id="686340.Metal_1731"/>
<keyword evidence="4 6" id="KW-1005">Bacterial flagellum biogenesis</keyword>
<sequence length="130" mass="14242">MNASMAMNQYKEVRVQSLVMDATPHRLIQMLMEGVLEKIALAKGNILRKEIAQKGENIGKAITIVGGLQASLDKEKGGELAENLNSLYGYMSQRLLMANLQSDEAILDEIADLMLEIKAGWDAIPGILNV</sequence>
<dbReference type="eggNOG" id="COG1516">
    <property type="taxonomic scope" value="Bacteria"/>
</dbReference>
<gene>
    <name evidence="7" type="ORF">Metal_1731</name>
</gene>
<dbReference type="Proteomes" id="UP000005090">
    <property type="component" value="Chromosome"/>
</dbReference>
<keyword evidence="8" id="KW-1185">Reference proteome</keyword>
<evidence type="ECO:0000256" key="5">
    <source>
        <dbReference type="ARBA" id="ARBA00023186"/>
    </source>
</evidence>
<evidence type="ECO:0000313" key="7">
    <source>
        <dbReference type="EMBL" id="EIC29500.1"/>
    </source>
</evidence>
<dbReference type="RefSeq" id="WP_005371398.1">
    <property type="nucleotide sequence ID" value="NZ_CM001475.1"/>
</dbReference>
<keyword evidence="5" id="KW-0143">Chaperone</keyword>
<dbReference type="EMBL" id="CM001475">
    <property type="protein sequence ID" value="EIC29500.1"/>
    <property type="molecule type" value="Genomic_DNA"/>
</dbReference>